<comment type="caution">
    <text evidence="4">The sequence shown here is derived from an EMBL/GenBank/DDBJ whole genome shotgun (WGS) entry which is preliminary data.</text>
</comment>
<gene>
    <name evidence="4" type="ORF">RU08_06350</name>
</gene>
<evidence type="ECO:0000256" key="2">
    <source>
        <dbReference type="ARBA" id="ARBA00034247"/>
    </source>
</evidence>
<protein>
    <recommendedName>
        <fullName evidence="1">diguanylate cyclase</fullName>
        <ecNumber evidence="1">2.7.7.65</ecNumber>
    </recommendedName>
</protein>
<evidence type="ECO:0000313" key="5">
    <source>
        <dbReference type="Proteomes" id="UP000032068"/>
    </source>
</evidence>
<dbReference type="EMBL" id="JXQW01000012">
    <property type="protein sequence ID" value="KIQ03550.1"/>
    <property type="molecule type" value="Genomic_DNA"/>
</dbReference>
<dbReference type="InterPro" id="IPR000160">
    <property type="entry name" value="GGDEF_dom"/>
</dbReference>
<dbReference type="GO" id="GO:0043709">
    <property type="term" value="P:cell adhesion involved in single-species biofilm formation"/>
    <property type="evidence" value="ECO:0007669"/>
    <property type="project" value="TreeGrafter"/>
</dbReference>
<accession>A0A0D0JCD3</accession>
<sequence length="106" mass="12110">MRISVSVYSTLLIDIGRFKILNATQGHLQGDEWLMLVAKAPRVSVHRASNLAARYGGEEFAILLPQTKLANALDVAKRALEAIQSLQIKNHTNWRTPDRQHWRIYF</sequence>
<dbReference type="PANTHER" id="PTHR45138">
    <property type="entry name" value="REGULATORY COMPONENTS OF SENSORY TRANSDUCTION SYSTEM"/>
    <property type="match status" value="1"/>
</dbReference>
<dbReference type="NCBIfam" id="TIGR00254">
    <property type="entry name" value="GGDEF"/>
    <property type="match status" value="1"/>
</dbReference>
<dbReference type="GO" id="GO:1902201">
    <property type="term" value="P:negative regulation of bacterial-type flagellum-dependent cell motility"/>
    <property type="evidence" value="ECO:0007669"/>
    <property type="project" value="TreeGrafter"/>
</dbReference>
<dbReference type="Gene3D" id="3.30.70.270">
    <property type="match status" value="1"/>
</dbReference>
<dbReference type="Proteomes" id="UP000032068">
    <property type="component" value="Unassembled WGS sequence"/>
</dbReference>
<dbReference type="InterPro" id="IPR050469">
    <property type="entry name" value="Diguanylate_Cyclase"/>
</dbReference>
<dbReference type="Pfam" id="PF00990">
    <property type="entry name" value="GGDEF"/>
    <property type="match status" value="1"/>
</dbReference>
<comment type="catalytic activity">
    <reaction evidence="2">
        <text>2 GTP = 3',3'-c-di-GMP + 2 diphosphate</text>
        <dbReference type="Rhea" id="RHEA:24898"/>
        <dbReference type="ChEBI" id="CHEBI:33019"/>
        <dbReference type="ChEBI" id="CHEBI:37565"/>
        <dbReference type="ChEBI" id="CHEBI:58805"/>
        <dbReference type="EC" id="2.7.7.65"/>
    </reaction>
</comment>
<dbReference type="InterPro" id="IPR043128">
    <property type="entry name" value="Rev_trsase/Diguanyl_cyclase"/>
</dbReference>
<organism evidence="4 5">
    <name type="scientific">Pseudomonas fulva</name>
    <dbReference type="NCBI Taxonomy" id="47880"/>
    <lineage>
        <taxon>Bacteria</taxon>
        <taxon>Pseudomonadati</taxon>
        <taxon>Pseudomonadota</taxon>
        <taxon>Gammaproteobacteria</taxon>
        <taxon>Pseudomonadales</taxon>
        <taxon>Pseudomonadaceae</taxon>
        <taxon>Pseudomonas</taxon>
    </lineage>
</organism>
<dbReference type="RefSeq" id="WP_042552961.1">
    <property type="nucleotide sequence ID" value="NZ_JXQW01000012.1"/>
</dbReference>
<feature type="domain" description="GGDEF" evidence="3">
    <location>
        <begin position="6"/>
        <end position="106"/>
    </location>
</feature>
<name>A0A0D0JCD3_9PSED</name>
<evidence type="ECO:0000259" key="3">
    <source>
        <dbReference type="PROSITE" id="PS50887"/>
    </source>
</evidence>
<dbReference type="GO" id="GO:0052621">
    <property type="term" value="F:diguanylate cyclase activity"/>
    <property type="evidence" value="ECO:0007669"/>
    <property type="project" value="UniProtKB-EC"/>
</dbReference>
<dbReference type="GO" id="GO:0005886">
    <property type="term" value="C:plasma membrane"/>
    <property type="evidence" value="ECO:0007669"/>
    <property type="project" value="TreeGrafter"/>
</dbReference>
<dbReference type="PANTHER" id="PTHR45138:SF9">
    <property type="entry name" value="DIGUANYLATE CYCLASE DGCM-RELATED"/>
    <property type="match status" value="1"/>
</dbReference>
<reference evidence="4 5" key="1">
    <citation type="submission" date="2014-12" db="EMBL/GenBank/DDBJ databases">
        <title>16Stimator: statistical estimation of ribosomal gene copy numbers from draft genome assemblies.</title>
        <authorList>
            <person name="Perisin M.A."/>
            <person name="Vetter M."/>
            <person name="Gilbert J.A."/>
            <person name="Bergelson J."/>
        </authorList>
    </citation>
    <scope>NUCLEOTIDE SEQUENCE [LARGE SCALE GENOMIC DNA]</scope>
    <source>
        <strain evidence="4 5">MEJ086</strain>
    </source>
</reference>
<evidence type="ECO:0000313" key="4">
    <source>
        <dbReference type="EMBL" id="KIQ03550.1"/>
    </source>
</evidence>
<dbReference type="PROSITE" id="PS50887">
    <property type="entry name" value="GGDEF"/>
    <property type="match status" value="1"/>
</dbReference>
<dbReference type="SUPFAM" id="SSF55073">
    <property type="entry name" value="Nucleotide cyclase"/>
    <property type="match status" value="1"/>
</dbReference>
<dbReference type="InterPro" id="IPR029787">
    <property type="entry name" value="Nucleotide_cyclase"/>
</dbReference>
<dbReference type="OrthoDB" id="9812260at2"/>
<dbReference type="AlphaFoldDB" id="A0A0D0JCD3"/>
<evidence type="ECO:0000256" key="1">
    <source>
        <dbReference type="ARBA" id="ARBA00012528"/>
    </source>
</evidence>
<proteinExistence type="predicted"/>
<dbReference type="EC" id="2.7.7.65" evidence="1"/>